<dbReference type="InterPro" id="IPR014756">
    <property type="entry name" value="Ig_E-set"/>
</dbReference>
<protein>
    <submittedName>
        <fullName evidence="8">Molybdopterin-dependent oxidoreductase</fullName>
    </submittedName>
</protein>
<dbReference type="RefSeq" id="WP_381082838.1">
    <property type="nucleotide sequence ID" value="NZ_JBHUDX010000042.1"/>
</dbReference>
<feature type="domain" description="Oxidoreductase molybdopterin-binding" evidence="6">
    <location>
        <begin position="107"/>
        <end position="276"/>
    </location>
</feature>
<gene>
    <name evidence="8" type="ORF">ACFSL4_15520</name>
</gene>
<dbReference type="Gene3D" id="3.90.420.10">
    <property type="entry name" value="Oxidoreductase, molybdopterin-binding domain"/>
    <property type="match status" value="1"/>
</dbReference>
<dbReference type="Pfam" id="PF03404">
    <property type="entry name" value="Mo-co_dimer"/>
    <property type="match status" value="1"/>
</dbReference>
<feature type="region of interest" description="Disordered" evidence="5">
    <location>
        <begin position="367"/>
        <end position="391"/>
    </location>
</feature>
<reference evidence="9" key="1">
    <citation type="journal article" date="2019" name="Int. J. Syst. Evol. Microbiol.">
        <title>The Global Catalogue of Microorganisms (GCM) 10K type strain sequencing project: providing services to taxonomists for standard genome sequencing and annotation.</title>
        <authorList>
            <consortium name="The Broad Institute Genomics Platform"/>
            <consortium name="The Broad Institute Genome Sequencing Center for Infectious Disease"/>
            <person name="Wu L."/>
            <person name="Ma J."/>
        </authorList>
    </citation>
    <scope>NUCLEOTIDE SEQUENCE [LARGE SCALE GENOMIC DNA]</scope>
    <source>
        <strain evidence="9">CGMCC 1.12470</strain>
    </source>
</reference>
<dbReference type="PANTHER" id="PTHR19372:SF7">
    <property type="entry name" value="SULFITE OXIDASE, MITOCHONDRIAL"/>
    <property type="match status" value="1"/>
</dbReference>
<feature type="domain" description="Moybdenum cofactor oxidoreductase dimerisation" evidence="7">
    <location>
        <begin position="284"/>
        <end position="378"/>
    </location>
</feature>
<dbReference type="PRINTS" id="PR00407">
    <property type="entry name" value="EUMOPTERIN"/>
</dbReference>
<keyword evidence="9" id="KW-1185">Reference proteome</keyword>
<evidence type="ECO:0000256" key="1">
    <source>
        <dbReference type="ARBA" id="ARBA00001924"/>
    </source>
</evidence>
<dbReference type="PANTHER" id="PTHR19372">
    <property type="entry name" value="SULFITE REDUCTASE"/>
    <property type="match status" value="1"/>
</dbReference>
<evidence type="ECO:0000313" key="9">
    <source>
        <dbReference type="Proteomes" id="UP001597261"/>
    </source>
</evidence>
<evidence type="ECO:0000259" key="7">
    <source>
        <dbReference type="Pfam" id="PF03404"/>
    </source>
</evidence>
<dbReference type="Proteomes" id="UP001597261">
    <property type="component" value="Unassembled WGS sequence"/>
</dbReference>
<dbReference type="PROSITE" id="PS51318">
    <property type="entry name" value="TAT"/>
    <property type="match status" value="1"/>
</dbReference>
<dbReference type="InterPro" id="IPR005066">
    <property type="entry name" value="MoCF_OxRdtse_dimer"/>
</dbReference>
<feature type="compositionally biased region" description="Basic and acidic residues" evidence="5">
    <location>
        <begin position="381"/>
        <end position="391"/>
    </location>
</feature>
<dbReference type="InterPro" id="IPR036374">
    <property type="entry name" value="OxRdtase_Mopterin-bd_sf"/>
</dbReference>
<proteinExistence type="predicted"/>
<dbReference type="InterPro" id="IPR000572">
    <property type="entry name" value="OxRdtase_Mopterin-bd_dom"/>
</dbReference>
<name>A0ABW4IQE0_9ACTN</name>
<accession>A0ABW4IQE0</accession>
<dbReference type="EMBL" id="JBHUDX010000042">
    <property type="protein sequence ID" value="MFD1659570.1"/>
    <property type="molecule type" value="Genomic_DNA"/>
</dbReference>
<comment type="caution">
    <text evidence="8">The sequence shown here is derived from an EMBL/GenBank/DDBJ whole genome shotgun (WGS) entry which is preliminary data.</text>
</comment>
<comment type="cofactor">
    <cofactor evidence="1">
        <name>Mo-molybdopterin</name>
        <dbReference type="ChEBI" id="CHEBI:71302"/>
    </cofactor>
</comment>
<evidence type="ECO:0000256" key="2">
    <source>
        <dbReference type="ARBA" id="ARBA00022505"/>
    </source>
</evidence>
<dbReference type="SUPFAM" id="SSF56524">
    <property type="entry name" value="Oxidoreductase molybdopterin-binding domain"/>
    <property type="match status" value="1"/>
</dbReference>
<evidence type="ECO:0000256" key="3">
    <source>
        <dbReference type="ARBA" id="ARBA00022723"/>
    </source>
</evidence>
<dbReference type="Gene3D" id="2.60.40.650">
    <property type="match status" value="1"/>
</dbReference>
<keyword evidence="2" id="KW-0500">Molybdenum</keyword>
<dbReference type="SUPFAM" id="SSF81296">
    <property type="entry name" value="E set domains"/>
    <property type="match status" value="1"/>
</dbReference>
<evidence type="ECO:0000256" key="4">
    <source>
        <dbReference type="ARBA" id="ARBA00023002"/>
    </source>
</evidence>
<dbReference type="Pfam" id="PF00174">
    <property type="entry name" value="Oxidored_molyb"/>
    <property type="match status" value="1"/>
</dbReference>
<organism evidence="8 9">
    <name type="scientific">Streptomyces caeni</name>
    <dbReference type="NCBI Taxonomy" id="2307231"/>
    <lineage>
        <taxon>Bacteria</taxon>
        <taxon>Bacillati</taxon>
        <taxon>Actinomycetota</taxon>
        <taxon>Actinomycetes</taxon>
        <taxon>Kitasatosporales</taxon>
        <taxon>Streptomycetaceae</taxon>
        <taxon>Streptomyces</taxon>
    </lineage>
</organism>
<evidence type="ECO:0000256" key="5">
    <source>
        <dbReference type="SAM" id="MobiDB-lite"/>
    </source>
</evidence>
<evidence type="ECO:0000313" key="8">
    <source>
        <dbReference type="EMBL" id="MFD1659570.1"/>
    </source>
</evidence>
<sequence length="405" mass="44133">MSSVNRRRLLIGGIAVPAAALMAGGGYRLFGGADTASAADSVLRAGDLKMPPGTPFRLVALSGKGPMGQTYDRPPNYETPAERLIGRENYPYTDNDYYYVRYREATVLQLNPDNYRLTIGGASAANEITLSLDDLQARATTTVGAVGMCSGEGRGLHHPMIPGMPWTKGDLSCAEWTGVRISDLLKEVGLKDDAKYASFGAGRQLSLTKPEYWRTYPLASVQQNPDAILAVKMNGEDIPLWNGYPVRLVVPGTWAPTWTKQVVSLEIAATPHPMEWSGRPITPNKLSVFSMISTPTDGTRIPFGRKVEITGVAFDDGSGITKVEISQDDGRTWQPVTLDRSYGKYTWRVWRAQIGFSGRGEQRVLSRATSADGKVQPLEPDPEKLANGGRKETASRTFAAVYEVV</sequence>
<keyword evidence="3" id="KW-0479">Metal-binding</keyword>
<evidence type="ECO:0000259" key="6">
    <source>
        <dbReference type="Pfam" id="PF00174"/>
    </source>
</evidence>
<dbReference type="InterPro" id="IPR006311">
    <property type="entry name" value="TAT_signal"/>
</dbReference>
<keyword evidence="4" id="KW-0560">Oxidoreductase</keyword>
<dbReference type="InterPro" id="IPR008335">
    <property type="entry name" value="Mopterin_OxRdtase_euk"/>
</dbReference>